<dbReference type="PANTHER" id="PTHR30061">
    <property type="entry name" value="MALTOSE-BINDING PERIPLASMIC PROTEIN"/>
    <property type="match status" value="1"/>
</dbReference>
<evidence type="ECO:0000256" key="1">
    <source>
        <dbReference type="ARBA" id="ARBA00008520"/>
    </source>
</evidence>
<feature type="transmembrane region" description="Helical" evidence="4">
    <location>
        <begin position="12"/>
        <end position="34"/>
    </location>
</feature>
<evidence type="ECO:0000256" key="2">
    <source>
        <dbReference type="ARBA" id="ARBA00022448"/>
    </source>
</evidence>
<reference evidence="5 6" key="1">
    <citation type="journal article" date="2019" name="Nat. Microbiol.">
        <title>Mediterranean grassland soil C-N compound turnover is dependent on rainfall and depth, and is mediated by genomically divergent microorganisms.</title>
        <authorList>
            <person name="Diamond S."/>
            <person name="Andeer P.F."/>
            <person name="Li Z."/>
            <person name="Crits-Christoph A."/>
            <person name="Burstein D."/>
            <person name="Anantharaman K."/>
            <person name="Lane K.R."/>
            <person name="Thomas B.C."/>
            <person name="Pan C."/>
            <person name="Northen T.R."/>
            <person name="Banfield J.F."/>
        </authorList>
    </citation>
    <scope>NUCLEOTIDE SEQUENCE [LARGE SCALE GENOMIC DNA]</scope>
    <source>
        <strain evidence="5">NP_8</strain>
    </source>
</reference>
<dbReference type="GO" id="GO:1901982">
    <property type="term" value="F:maltose binding"/>
    <property type="evidence" value="ECO:0007669"/>
    <property type="project" value="TreeGrafter"/>
</dbReference>
<evidence type="ECO:0000313" key="5">
    <source>
        <dbReference type="EMBL" id="TMI73183.1"/>
    </source>
</evidence>
<dbReference type="GO" id="GO:0042956">
    <property type="term" value="P:maltodextrin transmembrane transport"/>
    <property type="evidence" value="ECO:0007669"/>
    <property type="project" value="TreeGrafter"/>
</dbReference>
<comment type="similarity">
    <text evidence="1">Belongs to the bacterial solute-binding protein 1 family.</text>
</comment>
<dbReference type="EMBL" id="VBAP01000074">
    <property type="protein sequence ID" value="TMI73183.1"/>
    <property type="molecule type" value="Genomic_DNA"/>
</dbReference>
<dbReference type="InterPro" id="IPR006059">
    <property type="entry name" value="SBP"/>
</dbReference>
<dbReference type="GO" id="GO:0015768">
    <property type="term" value="P:maltose transport"/>
    <property type="evidence" value="ECO:0007669"/>
    <property type="project" value="TreeGrafter"/>
</dbReference>
<protein>
    <submittedName>
        <fullName evidence="5">Extracellular solute-binding protein</fullName>
    </submittedName>
</protein>
<gene>
    <name evidence="5" type="ORF">E6H05_10095</name>
</gene>
<dbReference type="SUPFAM" id="SSF53850">
    <property type="entry name" value="Periplasmic binding protein-like II"/>
    <property type="match status" value="1"/>
</dbReference>
<sequence>MWVVCSGGGAVRYVFAAATVAALVLTLAGIGAGLQQVTITYWQYFFASKVKLVDDLVKQFEAQNSGIQVVHENFPYDAYNQKVASAVSAGQGPDVINLFYGWVPLYVDSGYLQALPAEAFSPMEIERDFVPMVKNSRFDGKYWALPTAVRSLALFYNADLLRAADIGRPPITWDEFLTAAQRTTVRDAAGRLTTEGFGVSPAGQDHQLIREVLFRQWGVAPYSADGRRVTYATAQGAEAFKWYTDLISQHKVGVIDFFPGGNGYRDAFMAGRAGMIVDGSFAVGSIRAGTKAGWGVTELPRRTLGGEPSNFGSYWVHGLTVHAQGARRDAAIKFLKFLTSEQVQRLWLQQVGELPASRKLVNDPQLAADAIYGPFIRGLAYARATFFVDESAQRQVLVDAVNEVVVNNKSPRQALDEAAAKEQKILDEFWKKHPAK</sequence>
<evidence type="ECO:0000256" key="4">
    <source>
        <dbReference type="SAM" id="Phobius"/>
    </source>
</evidence>
<dbReference type="Gene3D" id="3.40.190.10">
    <property type="entry name" value="Periplasmic binding protein-like II"/>
    <property type="match status" value="1"/>
</dbReference>
<keyword evidence="4" id="KW-1133">Transmembrane helix</keyword>
<keyword evidence="3" id="KW-0732">Signal</keyword>
<name>A0A537IPB2_9BACT</name>
<organism evidence="5 6">
    <name type="scientific">Candidatus Segetimicrobium genomatis</name>
    <dbReference type="NCBI Taxonomy" id="2569760"/>
    <lineage>
        <taxon>Bacteria</taxon>
        <taxon>Bacillati</taxon>
        <taxon>Candidatus Sysuimicrobiota</taxon>
        <taxon>Candidatus Sysuimicrobiia</taxon>
        <taxon>Candidatus Sysuimicrobiales</taxon>
        <taxon>Candidatus Segetimicrobiaceae</taxon>
        <taxon>Candidatus Segetimicrobium</taxon>
    </lineage>
</organism>
<evidence type="ECO:0000256" key="3">
    <source>
        <dbReference type="ARBA" id="ARBA00022729"/>
    </source>
</evidence>
<keyword evidence="2" id="KW-0813">Transport</keyword>
<evidence type="ECO:0000313" key="6">
    <source>
        <dbReference type="Proteomes" id="UP000318834"/>
    </source>
</evidence>
<dbReference type="Pfam" id="PF13416">
    <property type="entry name" value="SBP_bac_8"/>
    <property type="match status" value="1"/>
</dbReference>
<proteinExistence type="inferred from homology"/>
<comment type="caution">
    <text evidence="5">The sequence shown here is derived from an EMBL/GenBank/DDBJ whole genome shotgun (WGS) entry which is preliminary data.</text>
</comment>
<keyword evidence="4" id="KW-0472">Membrane</keyword>
<dbReference type="AlphaFoldDB" id="A0A537IPB2"/>
<dbReference type="GO" id="GO:0055052">
    <property type="term" value="C:ATP-binding cassette (ABC) transporter complex, substrate-binding subunit-containing"/>
    <property type="evidence" value="ECO:0007669"/>
    <property type="project" value="TreeGrafter"/>
</dbReference>
<dbReference type="PANTHER" id="PTHR30061:SF50">
    <property type="entry name" value="MALTOSE_MALTODEXTRIN-BINDING PERIPLASMIC PROTEIN"/>
    <property type="match status" value="1"/>
</dbReference>
<dbReference type="Proteomes" id="UP000318834">
    <property type="component" value="Unassembled WGS sequence"/>
</dbReference>
<accession>A0A537IPB2</accession>
<keyword evidence="4" id="KW-0812">Transmembrane</keyword>